<reference evidence="2 3" key="1">
    <citation type="submission" date="2018-08" db="EMBL/GenBank/DDBJ databases">
        <title>Mucilaginibacter terrae sp. nov., isolated from manganese diggings.</title>
        <authorList>
            <person name="Huang Y."/>
            <person name="Zhou Z."/>
        </authorList>
    </citation>
    <scope>NUCLEOTIDE SEQUENCE [LARGE SCALE GENOMIC DNA]</scope>
    <source>
        <strain evidence="2 3">ZH6</strain>
    </source>
</reference>
<proteinExistence type="predicted"/>
<dbReference type="Pfam" id="PF07332">
    <property type="entry name" value="Phage_holin_3_6"/>
    <property type="match status" value="1"/>
</dbReference>
<keyword evidence="1" id="KW-0472">Membrane</keyword>
<dbReference type="Proteomes" id="UP000260823">
    <property type="component" value="Unassembled WGS sequence"/>
</dbReference>
<dbReference type="InterPro" id="IPR009937">
    <property type="entry name" value="Phage_holin_3_6"/>
</dbReference>
<evidence type="ECO:0000313" key="3">
    <source>
        <dbReference type="Proteomes" id="UP000260823"/>
    </source>
</evidence>
<gene>
    <name evidence="2" type="ORF">DYU05_12730</name>
</gene>
<evidence type="ECO:0000256" key="1">
    <source>
        <dbReference type="SAM" id="Phobius"/>
    </source>
</evidence>
<name>A0A3E2NPU7_9SPHI</name>
<protein>
    <submittedName>
        <fullName evidence="2">Phage holin family protein</fullName>
    </submittedName>
</protein>
<dbReference type="EMBL" id="QWDE01000002">
    <property type="protein sequence ID" value="RFZ83012.1"/>
    <property type="molecule type" value="Genomic_DNA"/>
</dbReference>
<evidence type="ECO:0000313" key="2">
    <source>
        <dbReference type="EMBL" id="RFZ83012.1"/>
    </source>
</evidence>
<keyword evidence="1" id="KW-0812">Transmembrane</keyword>
<dbReference type="OrthoDB" id="675470at2"/>
<dbReference type="RefSeq" id="WP_117383487.1">
    <property type="nucleotide sequence ID" value="NZ_QWDE01000002.1"/>
</dbReference>
<accession>A0A3E2NPU7</accession>
<dbReference type="AlphaFoldDB" id="A0A3E2NPU7"/>
<keyword evidence="1" id="KW-1133">Transmembrane helix</keyword>
<comment type="caution">
    <text evidence="2">The sequence shown here is derived from an EMBL/GenBank/DDBJ whole genome shotgun (WGS) entry which is preliminary data.</text>
</comment>
<feature type="transmembrane region" description="Helical" evidence="1">
    <location>
        <begin position="37"/>
        <end position="66"/>
    </location>
</feature>
<feature type="transmembrane region" description="Helical" evidence="1">
    <location>
        <begin position="72"/>
        <end position="94"/>
    </location>
</feature>
<keyword evidence="3" id="KW-1185">Reference proteome</keyword>
<sequence length="112" mass="12762">MEQQKEAARPIIEQLKEYVETRLKLLKLEAIEKSTSVIANVVVDLVVVISLMLTFLFASFTLALFLGEVFHSYWKGFGCVALIYLLLAVVLIVAKKPIERPIVNILVRKLFR</sequence>
<organism evidence="2 3">
    <name type="scientific">Mucilaginibacter terrenus</name>
    <dbReference type="NCBI Taxonomy" id="2482727"/>
    <lineage>
        <taxon>Bacteria</taxon>
        <taxon>Pseudomonadati</taxon>
        <taxon>Bacteroidota</taxon>
        <taxon>Sphingobacteriia</taxon>
        <taxon>Sphingobacteriales</taxon>
        <taxon>Sphingobacteriaceae</taxon>
        <taxon>Mucilaginibacter</taxon>
    </lineage>
</organism>